<dbReference type="InterPro" id="IPR004869">
    <property type="entry name" value="MMPL_dom"/>
</dbReference>
<feature type="transmembrane region" description="Helical" evidence="8">
    <location>
        <begin position="650"/>
        <end position="668"/>
    </location>
</feature>
<comment type="similarity">
    <text evidence="2">Belongs to the resistance-nodulation-cell division (RND) (TC 2.A.6) family. MmpL subfamily.</text>
</comment>
<dbReference type="Gene3D" id="1.20.1640.10">
    <property type="entry name" value="Multidrug efflux transporter AcrB transmembrane domain"/>
    <property type="match status" value="2"/>
</dbReference>
<evidence type="ECO:0000313" key="11">
    <source>
        <dbReference type="Proteomes" id="UP001501676"/>
    </source>
</evidence>
<dbReference type="PROSITE" id="PS50156">
    <property type="entry name" value="SSD"/>
    <property type="match status" value="2"/>
</dbReference>
<keyword evidence="5 8" id="KW-1133">Transmembrane helix</keyword>
<keyword evidence="4 8" id="KW-0812">Transmembrane</keyword>
<evidence type="ECO:0000313" key="10">
    <source>
        <dbReference type="EMBL" id="GAA3396735.1"/>
    </source>
</evidence>
<feature type="domain" description="SSD" evidence="9">
    <location>
        <begin position="535"/>
        <end position="703"/>
    </location>
</feature>
<dbReference type="Proteomes" id="UP001501676">
    <property type="component" value="Unassembled WGS sequence"/>
</dbReference>
<dbReference type="PANTHER" id="PTHR33406">
    <property type="entry name" value="MEMBRANE PROTEIN MJ1562-RELATED"/>
    <property type="match status" value="1"/>
</dbReference>
<comment type="caution">
    <text evidence="10">The sequence shown here is derived from an EMBL/GenBank/DDBJ whole genome shotgun (WGS) entry which is preliminary data.</text>
</comment>
<feature type="transmembrane region" description="Helical" evidence="8">
    <location>
        <begin position="208"/>
        <end position="228"/>
    </location>
</feature>
<proteinExistence type="inferred from homology"/>
<dbReference type="EMBL" id="BAAAYN010000060">
    <property type="protein sequence ID" value="GAA3396735.1"/>
    <property type="molecule type" value="Genomic_DNA"/>
</dbReference>
<feature type="transmembrane region" description="Helical" evidence="8">
    <location>
        <begin position="286"/>
        <end position="305"/>
    </location>
</feature>
<organism evidence="10 11">
    <name type="scientific">Cryptosporangium minutisporangium</name>
    <dbReference type="NCBI Taxonomy" id="113569"/>
    <lineage>
        <taxon>Bacteria</taxon>
        <taxon>Bacillati</taxon>
        <taxon>Actinomycetota</taxon>
        <taxon>Actinomycetes</taxon>
        <taxon>Cryptosporangiales</taxon>
        <taxon>Cryptosporangiaceae</taxon>
        <taxon>Cryptosporangium</taxon>
    </lineage>
</organism>
<feature type="transmembrane region" description="Helical" evidence="8">
    <location>
        <begin position="311"/>
        <end position="337"/>
    </location>
</feature>
<evidence type="ECO:0000256" key="3">
    <source>
        <dbReference type="ARBA" id="ARBA00022475"/>
    </source>
</evidence>
<keyword evidence="3" id="KW-1003">Cell membrane</keyword>
<protein>
    <submittedName>
        <fullName evidence="10">MMPL family transporter</fullName>
    </submittedName>
</protein>
<dbReference type="InterPro" id="IPR000731">
    <property type="entry name" value="SSD"/>
</dbReference>
<feature type="transmembrane region" description="Helical" evidence="8">
    <location>
        <begin position="537"/>
        <end position="555"/>
    </location>
</feature>
<dbReference type="Pfam" id="PF03176">
    <property type="entry name" value="MMPL"/>
    <property type="match status" value="2"/>
</dbReference>
<evidence type="ECO:0000256" key="8">
    <source>
        <dbReference type="SAM" id="Phobius"/>
    </source>
</evidence>
<feature type="transmembrane region" description="Helical" evidence="8">
    <location>
        <begin position="604"/>
        <end position="629"/>
    </location>
</feature>
<feature type="region of interest" description="Disordered" evidence="7">
    <location>
        <begin position="733"/>
        <end position="764"/>
    </location>
</feature>
<evidence type="ECO:0000256" key="4">
    <source>
        <dbReference type="ARBA" id="ARBA00022692"/>
    </source>
</evidence>
<dbReference type="InterPro" id="IPR050545">
    <property type="entry name" value="Mycobact_MmpL"/>
</dbReference>
<sequence>MPAVGSILVRHRVAALWTGVALTLVLGLVAAGAMNAFVLSRWEAPGSESVRAEEVLARDFATGNANLILLVTARDGTVDDPDVAAAGAALTRELDANPQIGDVWSYWSQERDPTMRGRDGRQAVVLAWVTGDATTTREHIRETLLPDFTRTSEGRTPGAIDVAVAGSEAVSAQVSEQAARDFVRAELLIVPLMLLLLVVLYRRVRLALLTLGIGLFAVITTLAALRLLTGLVEISTFAANITLVMGIGLGVDYSLFLIARFREELTGGATVPDAVLTMLRTAGRTVVVSGLTVATSLAALLALPYPFLRSFGYAGVFVVLSALLGALVLLPAALAVLGHRALSRAPRPAARPATGFWHRAGSAVMRRPLLFSLVGLLIAGTLAAPAAGLRIGLPDDRVLPPTASTRQTYDALRAAFATEANDAVHLIAPDGRDTSPAAVERYAAALSTVPGVAQVNSTAGVFAEGQRVRPAIRAERLVSADGVRLEAVPTREVLAGIDVPGFLDRIRAVPTPFGDDLLVGGYPAELTDFRAALADRVPLVGLLILGITFLLLTVATRSLLLPLKATVLNLLSLATMFGALVFVFQNGAFADVLGFTPIGTLDPAFPILMFCVAYGLSMDYEVFLLSRIVERYRATGDNRRAVLEGLERSAPLVTAAAAILAVSFALYATGEVMYLQMIGVGTALAILVDATIIRTVLVPALMTLAGPANWWFPFRRRSTAEATPDAVAARADADATMHRRTDVHDGADPATHRPVPVSGRCDDY</sequence>
<name>A0ABP6TBL8_9ACTN</name>
<feature type="transmembrane region" description="Helical" evidence="8">
    <location>
        <begin position="182"/>
        <end position="201"/>
    </location>
</feature>
<evidence type="ECO:0000256" key="7">
    <source>
        <dbReference type="SAM" id="MobiDB-lite"/>
    </source>
</evidence>
<feature type="domain" description="SSD" evidence="9">
    <location>
        <begin position="203"/>
        <end position="336"/>
    </location>
</feature>
<feature type="transmembrane region" description="Helical" evidence="8">
    <location>
        <begin position="567"/>
        <end position="584"/>
    </location>
</feature>
<dbReference type="SUPFAM" id="SSF82866">
    <property type="entry name" value="Multidrug efflux transporter AcrB transmembrane domain"/>
    <property type="match status" value="2"/>
</dbReference>
<evidence type="ECO:0000256" key="2">
    <source>
        <dbReference type="ARBA" id="ARBA00010157"/>
    </source>
</evidence>
<dbReference type="RefSeq" id="WP_345733005.1">
    <property type="nucleotide sequence ID" value="NZ_BAAAYN010000060.1"/>
</dbReference>
<evidence type="ECO:0000256" key="1">
    <source>
        <dbReference type="ARBA" id="ARBA00004651"/>
    </source>
</evidence>
<keyword evidence="6 8" id="KW-0472">Membrane</keyword>
<gene>
    <name evidence="10" type="ORF">GCM10020369_74430</name>
</gene>
<feature type="compositionally biased region" description="Basic and acidic residues" evidence="7">
    <location>
        <begin position="733"/>
        <end position="751"/>
    </location>
</feature>
<feature type="transmembrane region" description="Helical" evidence="8">
    <location>
        <begin position="234"/>
        <end position="258"/>
    </location>
</feature>
<comment type="subcellular location">
    <subcellularLocation>
        <location evidence="1">Cell membrane</location>
        <topology evidence="1">Multi-pass membrane protein</topology>
    </subcellularLocation>
</comment>
<feature type="transmembrane region" description="Helical" evidence="8">
    <location>
        <begin position="369"/>
        <end position="391"/>
    </location>
</feature>
<reference evidence="11" key="1">
    <citation type="journal article" date="2019" name="Int. J. Syst. Evol. Microbiol.">
        <title>The Global Catalogue of Microorganisms (GCM) 10K type strain sequencing project: providing services to taxonomists for standard genome sequencing and annotation.</title>
        <authorList>
            <consortium name="The Broad Institute Genomics Platform"/>
            <consortium name="The Broad Institute Genome Sequencing Center for Infectious Disease"/>
            <person name="Wu L."/>
            <person name="Ma J."/>
        </authorList>
    </citation>
    <scope>NUCLEOTIDE SEQUENCE [LARGE SCALE GENOMIC DNA]</scope>
    <source>
        <strain evidence="11">JCM 9458</strain>
    </source>
</reference>
<keyword evidence="11" id="KW-1185">Reference proteome</keyword>
<accession>A0ABP6TBL8</accession>
<dbReference type="PANTHER" id="PTHR33406:SF11">
    <property type="entry name" value="MEMBRANE PROTEIN SCO6666-RELATED"/>
    <property type="match status" value="1"/>
</dbReference>
<evidence type="ECO:0000256" key="5">
    <source>
        <dbReference type="ARBA" id="ARBA00022989"/>
    </source>
</evidence>
<evidence type="ECO:0000259" key="9">
    <source>
        <dbReference type="PROSITE" id="PS50156"/>
    </source>
</evidence>
<evidence type="ECO:0000256" key="6">
    <source>
        <dbReference type="ARBA" id="ARBA00023136"/>
    </source>
</evidence>